<evidence type="ECO:0000313" key="2">
    <source>
        <dbReference type="EMBL" id="KRR17022.1"/>
    </source>
</evidence>
<dbReference type="OrthoDB" id="8004182at2"/>
<reference evidence="2 3" key="1">
    <citation type="submission" date="2014-03" db="EMBL/GenBank/DDBJ databases">
        <title>Bradyrhizobium valentinum sp. nov., isolated from effective nodules of Lupinus mariae-josephae, a lupine endemic of basic-lime soils in Eastern Spain.</title>
        <authorList>
            <person name="Duran D."/>
            <person name="Rey L."/>
            <person name="Navarro A."/>
            <person name="Busquets A."/>
            <person name="Imperial J."/>
            <person name="Ruiz-Argueso T."/>
        </authorList>
    </citation>
    <scope>NUCLEOTIDE SEQUENCE [LARGE SCALE GENOMIC DNA]</scope>
    <source>
        <strain evidence="2 3">Ro19</strain>
    </source>
</reference>
<dbReference type="EMBL" id="LLYA01000214">
    <property type="protein sequence ID" value="KRR17022.1"/>
    <property type="molecule type" value="Genomic_DNA"/>
</dbReference>
<keyword evidence="1" id="KW-0732">Signal</keyword>
<proteinExistence type="predicted"/>
<sequence>MRARTFQAAVVSFATLLPACGYADGIDTEHLFGFMIGTDVGNVGEREFQSETTGRSGRNGGTYRAVGQEFELEFVPVRNFRIEVGSTFASHLISGVPGLDDQRRLSWQGGSIDLRYRFLDRETAPFGVTFATEAHAHRVEETTAEAVRSFGTEFRLAFDRELVTNRVVAAFNLIYEPEWTRLIGSGAMERESTAGTALGVMAQLHPGFLLGGEARYLRKYEGISLDKLAGQALFVGPTAYFQLSKSTRLTASWSLQAWGRPVGSTAGLDLVNFERHQARLVFGVNF</sequence>
<dbReference type="AlphaFoldDB" id="A0A0R3MCA1"/>
<protein>
    <recommendedName>
        <fullName evidence="4">Outer membrane protein beta-barrel domain-containing protein</fullName>
    </recommendedName>
</protein>
<feature type="chain" id="PRO_5006443903" description="Outer membrane protein beta-barrel domain-containing protein" evidence="1">
    <location>
        <begin position="24"/>
        <end position="286"/>
    </location>
</feature>
<evidence type="ECO:0000313" key="3">
    <source>
        <dbReference type="Proteomes" id="UP000052023"/>
    </source>
</evidence>
<gene>
    <name evidence="2" type="ORF">CQ13_12560</name>
</gene>
<organism evidence="2 3">
    <name type="scientific">Bradyrhizobium retamae</name>
    <dbReference type="NCBI Taxonomy" id="1300035"/>
    <lineage>
        <taxon>Bacteria</taxon>
        <taxon>Pseudomonadati</taxon>
        <taxon>Pseudomonadota</taxon>
        <taxon>Alphaproteobacteria</taxon>
        <taxon>Hyphomicrobiales</taxon>
        <taxon>Nitrobacteraceae</taxon>
        <taxon>Bradyrhizobium</taxon>
    </lineage>
</organism>
<feature type="signal peptide" evidence="1">
    <location>
        <begin position="1"/>
        <end position="23"/>
    </location>
</feature>
<keyword evidence="3" id="KW-1185">Reference proteome</keyword>
<evidence type="ECO:0000256" key="1">
    <source>
        <dbReference type="SAM" id="SignalP"/>
    </source>
</evidence>
<name>A0A0R3MCA1_9BRAD</name>
<dbReference type="Proteomes" id="UP000052023">
    <property type="component" value="Unassembled WGS sequence"/>
</dbReference>
<comment type="caution">
    <text evidence="2">The sequence shown here is derived from an EMBL/GenBank/DDBJ whole genome shotgun (WGS) entry which is preliminary data.</text>
</comment>
<evidence type="ECO:0008006" key="4">
    <source>
        <dbReference type="Google" id="ProtNLM"/>
    </source>
</evidence>
<accession>A0A0R3MCA1</accession>